<dbReference type="InterPro" id="IPR052172">
    <property type="entry name" value="UxaA_altronate/galactarate_dh"/>
</dbReference>
<comment type="similarity">
    <text evidence="1">Belongs to the UxaA family.</text>
</comment>
<name>A0ABV5H3M6_9FLAO</name>
<dbReference type="Pfam" id="PF20629">
    <property type="entry name" value="GD_AH_C"/>
    <property type="match status" value="1"/>
</dbReference>
<protein>
    <submittedName>
        <fullName evidence="4">UxaA family hydrolase</fullName>
    </submittedName>
</protein>
<dbReference type="Pfam" id="PF04295">
    <property type="entry name" value="GD_AH_second"/>
    <property type="match status" value="1"/>
</dbReference>
<evidence type="ECO:0000313" key="5">
    <source>
        <dbReference type="Proteomes" id="UP001589590"/>
    </source>
</evidence>
<keyword evidence="4" id="KW-0378">Hydrolase</keyword>
<dbReference type="CDD" id="cd11613">
    <property type="entry name" value="SAF_AH_GD"/>
    <property type="match status" value="1"/>
</dbReference>
<dbReference type="InterPro" id="IPR007392">
    <property type="entry name" value="GD_AH_second"/>
</dbReference>
<dbReference type="Proteomes" id="UP001589590">
    <property type="component" value="Unassembled WGS sequence"/>
</dbReference>
<dbReference type="Pfam" id="PF08666">
    <property type="entry name" value="SAF"/>
    <property type="match status" value="1"/>
</dbReference>
<sequence>METKQNVLKIHEKDNVIVALADLKKGDKITFENQVYELQNDISAKHKFVTETLAEGDPVYMYGVLVGKAKKEILKGDIISTTNLIHDTEKYGVNSSEEKEVWQAPDVSKFVNKTFNGYHRADGKVGTENNWLIIPLVFCQNRNVEVLKQALVEKLGYGKKQHLGLDVDALINDYKSGVSAEAMLEKNILKDGEDTSKNLLFPNVDGVKFLTHDGGCGGATSDAITLCNLLAGYINNPNVAGATVLSLGCQHAQASILQDALGKMADANNKPVYILEQQQSVSEKELLAEAVKKTFVGLMEANKIERKPANLSKLVIGLECGGSDGFSGISANPTLGYVSDLIVGLGGATVLSEFPELNGVEQELINRCTSTEKAKKFSHIMSTYNSKAEALGAAFSMNPSPGNIKDGLITDAIKSAGAAKKGGTSPVQDVLDYTEQVVTSGLNLLCTPGNDVESTTGLAGSGCNVILFTTGLGTPTGNPITPVVKVSTNSSLFNKMNDIIDFNTGSIIEGSKTIEQAGEELLDFVIEVASGKQTKARQLRQDDFIPWKRGMSL</sequence>
<gene>
    <name evidence="4" type="ORF">ACFFU1_16335</name>
</gene>
<evidence type="ECO:0000313" key="4">
    <source>
        <dbReference type="EMBL" id="MFB9106477.1"/>
    </source>
</evidence>
<evidence type="ECO:0000259" key="3">
    <source>
        <dbReference type="SMART" id="SM00858"/>
    </source>
</evidence>
<accession>A0ABV5H3M6</accession>
<organism evidence="4 5">
    <name type="scientific">Algibacter miyuki</name>
    <dbReference type="NCBI Taxonomy" id="1306933"/>
    <lineage>
        <taxon>Bacteria</taxon>
        <taxon>Pseudomonadati</taxon>
        <taxon>Bacteroidota</taxon>
        <taxon>Flavobacteriia</taxon>
        <taxon>Flavobacteriales</taxon>
        <taxon>Flavobacteriaceae</taxon>
        <taxon>Algibacter</taxon>
    </lineage>
</organism>
<evidence type="ECO:0000256" key="1">
    <source>
        <dbReference type="ARBA" id="ARBA00010986"/>
    </source>
</evidence>
<proteinExistence type="inferred from homology"/>
<dbReference type="SMART" id="SM00858">
    <property type="entry name" value="SAF"/>
    <property type="match status" value="1"/>
</dbReference>
<evidence type="ECO:0000256" key="2">
    <source>
        <dbReference type="ARBA" id="ARBA00023239"/>
    </source>
</evidence>
<dbReference type="InterPro" id="IPR048332">
    <property type="entry name" value="GD_AH_C"/>
</dbReference>
<keyword evidence="5" id="KW-1185">Reference proteome</keyword>
<dbReference type="EMBL" id="JBHMFA010000017">
    <property type="protein sequence ID" value="MFB9106477.1"/>
    <property type="molecule type" value="Genomic_DNA"/>
</dbReference>
<keyword evidence="2" id="KW-0456">Lyase</keyword>
<dbReference type="PANTHER" id="PTHR30536">
    <property type="entry name" value="ALTRONATE/GALACTARATE DEHYDRATASE"/>
    <property type="match status" value="1"/>
</dbReference>
<comment type="caution">
    <text evidence="4">The sequence shown here is derived from an EMBL/GenBank/DDBJ whole genome shotgun (WGS) entry which is preliminary data.</text>
</comment>
<dbReference type="InterPro" id="IPR044144">
    <property type="entry name" value="SAF_UxaA/GarD"/>
</dbReference>
<feature type="domain" description="SAF" evidence="3">
    <location>
        <begin position="14"/>
        <end position="85"/>
    </location>
</feature>
<dbReference type="Gene3D" id="2.30.130.110">
    <property type="match status" value="1"/>
</dbReference>
<dbReference type="InterPro" id="IPR013974">
    <property type="entry name" value="SAF"/>
</dbReference>
<dbReference type="PANTHER" id="PTHR30536:SF5">
    <property type="entry name" value="ALTRONATE DEHYDRATASE"/>
    <property type="match status" value="1"/>
</dbReference>
<dbReference type="GO" id="GO:0016787">
    <property type="term" value="F:hydrolase activity"/>
    <property type="evidence" value="ECO:0007669"/>
    <property type="project" value="UniProtKB-KW"/>
</dbReference>
<dbReference type="RefSeq" id="WP_290270463.1">
    <property type="nucleotide sequence ID" value="NZ_JAUFQP010000010.1"/>
</dbReference>
<reference evidence="4 5" key="1">
    <citation type="submission" date="2024-09" db="EMBL/GenBank/DDBJ databases">
        <authorList>
            <person name="Sun Q."/>
            <person name="Mori K."/>
        </authorList>
    </citation>
    <scope>NUCLEOTIDE SEQUENCE [LARGE SCALE GENOMIC DNA]</scope>
    <source>
        <strain evidence="4 5">CECT 8300</strain>
    </source>
</reference>